<dbReference type="PANTHER" id="PTHR43133">
    <property type="entry name" value="RNA POLYMERASE ECF-TYPE SIGMA FACTO"/>
    <property type="match status" value="1"/>
</dbReference>
<dbReference type="SUPFAM" id="SSF88946">
    <property type="entry name" value="Sigma2 domain of RNA polymerase sigma factors"/>
    <property type="match status" value="1"/>
</dbReference>
<dbReference type="Proteomes" id="UP000570474">
    <property type="component" value="Unassembled WGS sequence"/>
</dbReference>
<comment type="similarity">
    <text evidence="1">Belongs to the sigma-70 factor family. ECF subfamily.</text>
</comment>
<dbReference type="NCBIfam" id="TIGR02985">
    <property type="entry name" value="Sig70_bacteroi1"/>
    <property type="match status" value="1"/>
</dbReference>
<sequence>MVFLWFNYFSGTGMSEQHNNYTEDAFIAQLAAGDHQVFRQLFDWHYKALCYFAGSIISHTHAAEDLVQEAFSKLWDKRGDFQSTASIKAFLFISTRNACLNYLKQQNRLTEREQEFLYHQDGQTTPLPAGFDPLLAETELLQHLYAAIEQLPAQCKRVFKMGYLEGRKNEEIATALNISYNTVRTQKLRAIKLLRSSVLKKQVLPLLPLYLTLLRYYDYKG</sequence>
<evidence type="ECO:0000256" key="4">
    <source>
        <dbReference type="ARBA" id="ARBA00023163"/>
    </source>
</evidence>
<dbReference type="Pfam" id="PF04542">
    <property type="entry name" value="Sigma70_r2"/>
    <property type="match status" value="1"/>
</dbReference>
<feature type="domain" description="RNA polymerase sigma-70 region 2" evidence="5">
    <location>
        <begin position="42"/>
        <end position="108"/>
    </location>
</feature>
<accession>A0A847RTM9</accession>
<dbReference type="PANTHER" id="PTHR43133:SF46">
    <property type="entry name" value="RNA POLYMERASE SIGMA-70 FACTOR ECF SUBFAMILY"/>
    <property type="match status" value="1"/>
</dbReference>
<protein>
    <submittedName>
        <fullName evidence="7">RNA polymerase sigma-70 factor</fullName>
    </submittedName>
</protein>
<evidence type="ECO:0000313" key="8">
    <source>
        <dbReference type="Proteomes" id="UP000570474"/>
    </source>
</evidence>
<dbReference type="InterPro" id="IPR014284">
    <property type="entry name" value="RNA_pol_sigma-70_dom"/>
</dbReference>
<dbReference type="InterPro" id="IPR013324">
    <property type="entry name" value="RNA_pol_sigma_r3/r4-like"/>
</dbReference>
<evidence type="ECO:0000256" key="1">
    <source>
        <dbReference type="ARBA" id="ARBA00010641"/>
    </source>
</evidence>
<dbReference type="InterPro" id="IPR014327">
    <property type="entry name" value="RNA_pol_sigma70_bacteroid"/>
</dbReference>
<comment type="caution">
    <text evidence="7">The sequence shown here is derived from an EMBL/GenBank/DDBJ whole genome shotgun (WGS) entry which is preliminary data.</text>
</comment>
<dbReference type="InterPro" id="IPR039425">
    <property type="entry name" value="RNA_pol_sigma-70-like"/>
</dbReference>
<dbReference type="Gene3D" id="1.10.1740.10">
    <property type="match status" value="1"/>
</dbReference>
<dbReference type="RefSeq" id="WP_168868803.1">
    <property type="nucleotide sequence ID" value="NZ_JABAIA010000001.1"/>
</dbReference>
<reference evidence="7 8" key="1">
    <citation type="submission" date="2020-04" db="EMBL/GenBank/DDBJ databases">
        <authorList>
            <person name="Yin C."/>
        </authorList>
    </citation>
    <scope>NUCLEOTIDE SEQUENCE [LARGE SCALE GENOMIC DNA]</scope>
    <source>
        <strain evidence="7 8">Ae27</strain>
    </source>
</reference>
<evidence type="ECO:0000259" key="5">
    <source>
        <dbReference type="Pfam" id="PF04542"/>
    </source>
</evidence>
<dbReference type="CDD" id="cd06171">
    <property type="entry name" value="Sigma70_r4"/>
    <property type="match status" value="1"/>
</dbReference>
<dbReference type="AlphaFoldDB" id="A0A847RTM9"/>
<dbReference type="GO" id="GO:0003677">
    <property type="term" value="F:DNA binding"/>
    <property type="evidence" value="ECO:0007669"/>
    <property type="project" value="InterPro"/>
</dbReference>
<dbReference type="InterPro" id="IPR013325">
    <property type="entry name" value="RNA_pol_sigma_r2"/>
</dbReference>
<proteinExistence type="inferred from homology"/>
<name>A0A847RTM9_9BACT</name>
<dbReference type="GO" id="GO:0016987">
    <property type="term" value="F:sigma factor activity"/>
    <property type="evidence" value="ECO:0007669"/>
    <property type="project" value="UniProtKB-KW"/>
</dbReference>
<dbReference type="GO" id="GO:0006352">
    <property type="term" value="P:DNA-templated transcription initiation"/>
    <property type="evidence" value="ECO:0007669"/>
    <property type="project" value="InterPro"/>
</dbReference>
<dbReference type="Pfam" id="PF08281">
    <property type="entry name" value="Sigma70_r4_2"/>
    <property type="match status" value="1"/>
</dbReference>
<dbReference type="Gene3D" id="1.10.10.10">
    <property type="entry name" value="Winged helix-like DNA-binding domain superfamily/Winged helix DNA-binding domain"/>
    <property type="match status" value="1"/>
</dbReference>
<evidence type="ECO:0000313" key="7">
    <source>
        <dbReference type="EMBL" id="NLR62751.1"/>
    </source>
</evidence>
<feature type="domain" description="RNA polymerase sigma factor 70 region 4 type 2" evidence="6">
    <location>
        <begin position="144"/>
        <end position="194"/>
    </location>
</feature>
<dbReference type="EMBL" id="JABAIA010000001">
    <property type="protein sequence ID" value="NLR62751.1"/>
    <property type="molecule type" value="Genomic_DNA"/>
</dbReference>
<keyword evidence="8" id="KW-1185">Reference proteome</keyword>
<keyword evidence="4" id="KW-0804">Transcription</keyword>
<dbReference type="InterPro" id="IPR007627">
    <property type="entry name" value="RNA_pol_sigma70_r2"/>
</dbReference>
<gene>
    <name evidence="7" type="ORF">HGH92_00410</name>
</gene>
<keyword evidence="2" id="KW-0805">Transcription regulation</keyword>
<evidence type="ECO:0000256" key="3">
    <source>
        <dbReference type="ARBA" id="ARBA00023082"/>
    </source>
</evidence>
<dbReference type="InterPro" id="IPR036388">
    <property type="entry name" value="WH-like_DNA-bd_sf"/>
</dbReference>
<evidence type="ECO:0000259" key="6">
    <source>
        <dbReference type="Pfam" id="PF08281"/>
    </source>
</evidence>
<dbReference type="NCBIfam" id="TIGR02937">
    <property type="entry name" value="sigma70-ECF"/>
    <property type="match status" value="1"/>
</dbReference>
<evidence type="ECO:0000256" key="2">
    <source>
        <dbReference type="ARBA" id="ARBA00023015"/>
    </source>
</evidence>
<dbReference type="SUPFAM" id="SSF88659">
    <property type="entry name" value="Sigma3 and sigma4 domains of RNA polymerase sigma factors"/>
    <property type="match status" value="1"/>
</dbReference>
<keyword evidence="3" id="KW-0731">Sigma factor</keyword>
<organism evidence="7 8">
    <name type="scientific">Chitinophaga varians</name>
    <dbReference type="NCBI Taxonomy" id="2202339"/>
    <lineage>
        <taxon>Bacteria</taxon>
        <taxon>Pseudomonadati</taxon>
        <taxon>Bacteroidota</taxon>
        <taxon>Chitinophagia</taxon>
        <taxon>Chitinophagales</taxon>
        <taxon>Chitinophagaceae</taxon>
        <taxon>Chitinophaga</taxon>
    </lineage>
</organism>
<dbReference type="InterPro" id="IPR013249">
    <property type="entry name" value="RNA_pol_sigma70_r4_t2"/>
</dbReference>